<dbReference type="PROSITE" id="PS00470">
    <property type="entry name" value="IDH_IMDH"/>
    <property type="match status" value="1"/>
</dbReference>
<feature type="site" description="Important for catalysis" evidence="14">
    <location>
        <position position="184"/>
    </location>
</feature>
<dbReference type="InterPro" id="IPR024084">
    <property type="entry name" value="IsoPropMal-DH-like_dom"/>
</dbReference>
<dbReference type="AlphaFoldDB" id="A0A5M6ZAT6"/>
<evidence type="ECO:0000256" key="8">
    <source>
        <dbReference type="ARBA" id="ARBA00022723"/>
    </source>
</evidence>
<keyword evidence="7 14" id="KW-0028">Amino-acid biosynthesis</keyword>
<evidence type="ECO:0000256" key="11">
    <source>
        <dbReference type="ARBA" id="ARBA00023027"/>
    </source>
</evidence>
<feature type="binding site" evidence="14">
    <location>
        <position position="104"/>
    </location>
    <ligand>
        <name>substrate</name>
    </ligand>
</feature>
<evidence type="ECO:0000256" key="1">
    <source>
        <dbReference type="ARBA" id="ARBA00000624"/>
    </source>
</evidence>
<keyword evidence="14" id="KW-0963">Cytoplasm</keyword>
<comment type="subcellular location">
    <subcellularLocation>
        <location evidence="14">Cytoplasm</location>
    </subcellularLocation>
</comment>
<keyword evidence="9 14" id="KW-0460">Magnesium</keyword>
<dbReference type="SMART" id="SM01329">
    <property type="entry name" value="Iso_dh"/>
    <property type="match status" value="1"/>
</dbReference>
<evidence type="ECO:0000256" key="2">
    <source>
        <dbReference type="ARBA" id="ARBA00001936"/>
    </source>
</evidence>
<evidence type="ECO:0000256" key="13">
    <source>
        <dbReference type="ARBA" id="ARBA00023304"/>
    </source>
</evidence>
<keyword evidence="12 14" id="KW-0464">Manganese</keyword>
<feature type="binding site" evidence="14">
    <location>
        <position position="132"/>
    </location>
    <ligand>
        <name>substrate</name>
    </ligand>
</feature>
<dbReference type="Gene3D" id="3.40.718.10">
    <property type="entry name" value="Isopropylmalate Dehydrogenase"/>
    <property type="match status" value="1"/>
</dbReference>
<feature type="binding site" evidence="14">
    <location>
        <position position="216"/>
    </location>
    <ligand>
        <name>Mg(2+)</name>
        <dbReference type="ChEBI" id="CHEBI:18420"/>
    </ligand>
</feature>
<feature type="site" description="Important for catalysis" evidence="14">
    <location>
        <position position="139"/>
    </location>
</feature>
<keyword evidence="10 14" id="KW-0560">Oxidoreductase</keyword>
<evidence type="ECO:0000256" key="4">
    <source>
        <dbReference type="ARBA" id="ARBA00008319"/>
    </source>
</evidence>
<evidence type="ECO:0000256" key="12">
    <source>
        <dbReference type="ARBA" id="ARBA00023211"/>
    </source>
</evidence>
<feature type="binding site" evidence="14">
    <location>
        <position position="240"/>
    </location>
    <ligand>
        <name>Mg(2+)</name>
        <dbReference type="ChEBI" id="CHEBI:18420"/>
    </ligand>
</feature>
<evidence type="ECO:0000256" key="3">
    <source>
        <dbReference type="ARBA" id="ARBA00004762"/>
    </source>
</evidence>
<keyword evidence="13 14" id="KW-0100">Branched-chain amino acid biosynthesis</keyword>
<comment type="pathway">
    <text evidence="3 14 15">Amino-acid biosynthesis; L-leucine biosynthesis; L-leucine from 3-methyl-2-oxobutanoate: step 3/4.</text>
</comment>
<comment type="caution">
    <text evidence="17">The sequence shown here is derived from an EMBL/GenBank/DDBJ whole genome shotgun (WGS) entry which is preliminary data.</text>
</comment>
<gene>
    <name evidence="14 17" type="primary">leuB</name>
    <name evidence="17" type="ORF">F1654_13220</name>
</gene>
<dbReference type="InterPro" id="IPR019818">
    <property type="entry name" value="IsoCit/isopropylmalate_DH_CS"/>
</dbReference>
<comment type="cofactor">
    <cofactor evidence="2">
        <name>Mn(2+)</name>
        <dbReference type="ChEBI" id="CHEBI:29035"/>
    </cofactor>
</comment>
<evidence type="ECO:0000256" key="7">
    <source>
        <dbReference type="ARBA" id="ARBA00022605"/>
    </source>
</evidence>
<dbReference type="InterPro" id="IPR004429">
    <property type="entry name" value="Isopropylmalate_DH"/>
</dbReference>
<feature type="domain" description="Isopropylmalate dehydrogenase-like" evidence="16">
    <location>
        <begin position="4"/>
        <end position="341"/>
    </location>
</feature>
<keyword evidence="6 14" id="KW-0432">Leucine biosynthesis</keyword>
<evidence type="ECO:0000256" key="10">
    <source>
        <dbReference type="ARBA" id="ARBA00023002"/>
    </source>
</evidence>
<evidence type="ECO:0000256" key="9">
    <source>
        <dbReference type="ARBA" id="ARBA00022842"/>
    </source>
</evidence>
<reference evidence="17 18" key="1">
    <citation type="submission" date="2019-09" db="EMBL/GenBank/DDBJ databases">
        <authorList>
            <person name="Kevbrin V."/>
            <person name="Grouzdev D.S."/>
        </authorList>
    </citation>
    <scope>NUCLEOTIDE SEQUENCE [LARGE SCALE GENOMIC DNA]</scope>
    <source>
        <strain evidence="17 18">G-192</strain>
    </source>
</reference>
<comment type="cofactor">
    <cofactor evidence="14 15">
        <name>Mg(2+)</name>
        <dbReference type="ChEBI" id="CHEBI:18420"/>
    </cofactor>
    <cofactor evidence="14 15">
        <name>Mn(2+)</name>
        <dbReference type="ChEBI" id="CHEBI:29035"/>
    </cofactor>
    <text evidence="14 15">Binds 1 Mg(2+) or Mn(2+) ion per subunit.</text>
</comment>
<dbReference type="GO" id="GO:0051287">
    <property type="term" value="F:NAD binding"/>
    <property type="evidence" value="ECO:0007669"/>
    <property type="project" value="InterPro"/>
</dbReference>
<evidence type="ECO:0000313" key="17">
    <source>
        <dbReference type="EMBL" id="KAA5801014.1"/>
    </source>
</evidence>
<evidence type="ECO:0000256" key="6">
    <source>
        <dbReference type="ARBA" id="ARBA00022430"/>
    </source>
</evidence>
<dbReference type="PANTHER" id="PTHR42979">
    <property type="entry name" value="3-ISOPROPYLMALATE DEHYDROGENASE"/>
    <property type="match status" value="1"/>
</dbReference>
<dbReference type="Pfam" id="PF00180">
    <property type="entry name" value="Iso_dh"/>
    <property type="match status" value="1"/>
</dbReference>
<feature type="binding site" evidence="14">
    <location>
        <begin position="274"/>
        <end position="286"/>
    </location>
    <ligand>
        <name>NAD(+)</name>
        <dbReference type="ChEBI" id="CHEBI:57540"/>
    </ligand>
</feature>
<dbReference type="FunFam" id="3.40.718.10:FF:000006">
    <property type="entry name" value="3-isopropylmalate dehydrogenase"/>
    <property type="match status" value="1"/>
</dbReference>
<evidence type="ECO:0000313" key="18">
    <source>
        <dbReference type="Proteomes" id="UP000325122"/>
    </source>
</evidence>
<dbReference type="GO" id="GO:0009098">
    <property type="term" value="P:L-leucine biosynthetic process"/>
    <property type="evidence" value="ECO:0007669"/>
    <property type="project" value="UniProtKB-UniRule"/>
</dbReference>
<dbReference type="GO" id="GO:0005829">
    <property type="term" value="C:cytosol"/>
    <property type="evidence" value="ECO:0007669"/>
    <property type="project" value="TreeGrafter"/>
</dbReference>
<evidence type="ECO:0000256" key="5">
    <source>
        <dbReference type="ARBA" id="ARBA00011738"/>
    </source>
</evidence>
<dbReference type="RefSeq" id="WP_150024033.1">
    <property type="nucleotide sequence ID" value="NZ_VWOJ01000005.1"/>
</dbReference>
<dbReference type="EMBL" id="VWOJ01000005">
    <property type="protein sequence ID" value="KAA5801014.1"/>
    <property type="molecule type" value="Genomic_DNA"/>
</dbReference>
<dbReference type="SUPFAM" id="SSF53659">
    <property type="entry name" value="Isocitrate/Isopropylmalate dehydrogenase-like"/>
    <property type="match status" value="1"/>
</dbReference>
<accession>A0A5M6ZAT6</accession>
<dbReference type="EC" id="1.1.1.85" evidence="14"/>
<comment type="similarity">
    <text evidence="4 14">Belongs to the isocitrate and isopropylmalate dehydrogenases family. LeuB type 1 subfamily.</text>
</comment>
<dbReference type="NCBIfam" id="TIGR00169">
    <property type="entry name" value="leuB"/>
    <property type="match status" value="1"/>
</dbReference>
<comment type="subunit">
    <text evidence="5 14 15">Homodimer.</text>
</comment>
<protein>
    <recommendedName>
        <fullName evidence="14">3-isopropylmalate dehydrogenase</fullName>
        <ecNumber evidence="14">1.1.1.85</ecNumber>
    </recommendedName>
    <alternativeName>
        <fullName evidence="14">3-IPM-DH</fullName>
    </alternativeName>
    <alternativeName>
        <fullName evidence="14">Beta-IPM dehydrogenase</fullName>
        <shortName evidence="14">IMDH</shortName>
    </alternativeName>
</protein>
<dbReference type="PANTHER" id="PTHR42979:SF1">
    <property type="entry name" value="3-ISOPROPYLMALATE DEHYDROGENASE"/>
    <property type="match status" value="1"/>
</dbReference>
<sequence>MTAHILLLPGDGIGPEVTAAARVCLEAAASRAGLSLSFDEAPFGGAGIDACGSPLPEETLQKARASDAVFLGAVGGPAWDSAPQRPEAGLLGLRKALGLFANLRPVKVMAGLEDFSPLRPERVRGADLLIVRELTGGLYFGAREEGRERASDSCVYTAEEVTRIARVAFEAARGRSGRVTSVDKANVLATSRLWRAVVEDVARDFPDVALDHQLVDSAAMALVTNPARFDVILTENLFGDILSDEAAVIAGSIGLLGSASLGADGPGLFEPIHGSAPDIAGQDKANPAGAIASAALLLRHGLKQAEAADRLEAALEAQLRAGPLTADLGGDSGCAAFAEKVAAHAAQA</sequence>
<keyword evidence="11 14" id="KW-0520">NAD</keyword>
<dbReference type="UniPathway" id="UPA00048">
    <property type="reaction ID" value="UER00072"/>
</dbReference>
<feature type="binding site" evidence="14">
    <location>
        <position position="244"/>
    </location>
    <ligand>
        <name>Mg(2+)</name>
        <dbReference type="ChEBI" id="CHEBI:18420"/>
    </ligand>
</feature>
<feature type="binding site" evidence="14">
    <location>
        <position position="94"/>
    </location>
    <ligand>
        <name>substrate</name>
    </ligand>
</feature>
<keyword evidence="18" id="KW-1185">Reference proteome</keyword>
<feature type="binding site" evidence="14">
    <location>
        <position position="216"/>
    </location>
    <ligand>
        <name>substrate</name>
    </ligand>
</feature>
<comment type="caution">
    <text evidence="14">Lacks conserved residue(s) required for the propagation of feature annotation.</text>
</comment>
<evidence type="ECO:0000256" key="15">
    <source>
        <dbReference type="RuleBase" id="RU004445"/>
    </source>
</evidence>
<proteinExistence type="inferred from homology"/>
<dbReference type="Proteomes" id="UP000325122">
    <property type="component" value="Unassembled WGS sequence"/>
</dbReference>
<organism evidence="17 18">
    <name type="scientific">Alkalicaulis satelles</name>
    <dbReference type="NCBI Taxonomy" id="2609175"/>
    <lineage>
        <taxon>Bacteria</taxon>
        <taxon>Pseudomonadati</taxon>
        <taxon>Pseudomonadota</taxon>
        <taxon>Alphaproteobacteria</taxon>
        <taxon>Maricaulales</taxon>
        <taxon>Maricaulaceae</taxon>
        <taxon>Alkalicaulis</taxon>
    </lineage>
</organism>
<evidence type="ECO:0000256" key="14">
    <source>
        <dbReference type="HAMAP-Rule" id="MF_01033"/>
    </source>
</evidence>
<keyword evidence="8 14" id="KW-0479">Metal-binding</keyword>
<name>A0A5M6ZAT6_9PROT</name>
<comment type="catalytic activity">
    <reaction evidence="1 14 15">
        <text>(2R,3S)-3-isopropylmalate + NAD(+) = 4-methyl-2-oxopentanoate + CO2 + NADH</text>
        <dbReference type="Rhea" id="RHEA:32271"/>
        <dbReference type="ChEBI" id="CHEBI:16526"/>
        <dbReference type="ChEBI" id="CHEBI:17865"/>
        <dbReference type="ChEBI" id="CHEBI:35121"/>
        <dbReference type="ChEBI" id="CHEBI:57540"/>
        <dbReference type="ChEBI" id="CHEBI:57945"/>
        <dbReference type="EC" id="1.1.1.85"/>
    </reaction>
</comment>
<dbReference type="HAMAP" id="MF_01033">
    <property type="entry name" value="LeuB_type1"/>
    <property type="match status" value="1"/>
</dbReference>
<dbReference type="GO" id="GO:0003862">
    <property type="term" value="F:3-isopropylmalate dehydrogenase activity"/>
    <property type="evidence" value="ECO:0007669"/>
    <property type="project" value="UniProtKB-UniRule"/>
</dbReference>
<dbReference type="GO" id="GO:0000287">
    <property type="term" value="F:magnesium ion binding"/>
    <property type="evidence" value="ECO:0007669"/>
    <property type="project" value="InterPro"/>
</dbReference>
<comment type="function">
    <text evidence="14 15">Catalyzes the oxidation of 3-carboxy-2-hydroxy-4-methylpentanoate (3-isopropylmalate) to 3-carboxy-4-methyl-2-oxopentanoate. The product decarboxylates to 4-methyl-2 oxopentanoate.</text>
</comment>
<evidence type="ECO:0000259" key="16">
    <source>
        <dbReference type="SMART" id="SM01329"/>
    </source>
</evidence>